<keyword evidence="3" id="KW-1185">Reference proteome</keyword>
<keyword evidence="1" id="KW-0812">Transmembrane</keyword>
<accession>A0ABP6YJK6</accession>
<keyword evidence="1" id="KW-0472">Membrane</keyword>
<dbReference type="SUPFAM" id="SSF48452">
    <property type="entry name" value="TPR-like"/>
    <property type="match status" value="1"/>
</dbReference>
<name>A0ABP6YJK6_9ACTN</name>
<dbReference type="InterPro" id="IPR011990">
    <property type="entry name" value="TPR-like_helical_dom_sf"/>
</dbReference>
<keyword evidence="1" id="KW-1133">Transmembrane helix</keyword>
<protein>
    <recommendedName>
        <fullName evidence="4">Tetratricopeptide repeat protein</fullName>
    </recommendedName>
</protein>
<evidence type="ECO:0008006" key="4">
    <source>
        <dbReference type="Google" id="ProtNLM"/>
    </source>
</evidence>
<sequence>MIYPFFAPPPIMGFVGTDASGTKGNISDRSSREWCAEALTRLNAGRPESALDAARRAAELDPSAEWAHRLISLAHERLGRDADAVPAAELAVELARGSWPARLRLAAILRRVPGRWQEAVEHATMAGRFAPEEPDPDVLLGDLDLLRGDHAHAGRAYEAALAVGPEHPQARVNLGLALLRWDRPRPHHDPAWPVDPRETGRARRALEVWARQIRLVVALATVAIGLCALLLDWGAQAQLGGFAVLALLVPLTVRQARRVGVWSYVPGMFGRDPWLGAAVVSAVLSALAFAAWLLLGAMPARPSAFDPVWAGLAGIVVLGWPALAAVRALAEAWRGRPLRALKEFARAGPGERAARRNLRVTLWILLARTWSVLVPLVGGALAVEPRAAVAAVAVPYPMVRGYLRARAAVSPEGVQQGDQRSDRWLHAATGLVVLCAVASAAGGALGSAWAWRIGLGALGAAVLLFVARSALAWWRGGPGPWRSSLLMCDLPMGSAPSVALDTEVRQTFSYARSIVLAYGDSFGPRVAGAVASVTSSGELRVIAETEAWEAIEADPRVAVFAADPLQRRFWVEVRGIALADSDVLRVTPKHVLVGEFPGRHQRR</sequence>
<proteinExistence type="predicted"/>
<dbReference type="Proteomes" id="UP001500630">
    <property type="component" value="Unassembled WGS sequence"/>
</dbReference>
<reference evidence="3" key="1">
    <citation type="journal article" date="2019" name="Int. J. Syst. Evol. Microbiol.">
        <title>The Global Catalogue of Microorganisms (GCM) 10K type strain sequencing project: providing services to taxonomists for standard genome sequencing and annotation.</title>
        <authorList>
            <consortium name="The Broad Institute Genomics Platform"/>
            <consortium name="The Broad Institute Genome Sequencing Center for Infectious Disease"/>
            <person name="Wu L."/>
            <person name="Ma J."/>
        </authorList>
    </citation>
    <scope>NUCLEOTIDE SEQUENCE [LARGE SCALE GENOMIC DNA]</scope>
    <source>
        <strain evidence="3">JCM 17326</strain>
    </source>
</reference>
<comment type="caution">
    <text evidence="2">The sequence shown here is derived from an EMBL/GenBank/DDBJ whole genome shotgun (WGS) entry which is preliminary data.</text>
</comment>
<feature type="transmembrane region" description="Helical" evidence="1">
    <location>
        <begin position="213"/>
        <end position="231"/>
    </location>
</feature>
<feature type="transmembrane region" description="Helical" evidence="1">
    <location>
        <begin position="307"/>
        <end position="330"/>
    </location>
</feature>
<feature type="transmembrane region" description="Helical" evidence="1">
    <location>
        <begin position="274"/>
        <end position="295"/>
    </location>
</feature>
<organism evidence="2 3">
    <name type="scientific">Nonomuraea rosea</name>
    <dbReference type="NCBI Taxonomy" id="638574"/>
    <lineage>
        <taxon>Bacteria</taxon>
        <taxon>Bacillati</taxon>
        <taxon>Actinomycetota</taxon>
        <taxon>Actinomycetes</taxon>
        <taxon>Streptosporangiales</taxon>
        <taxon>Streptosporangiaceae</taxon>
        <taxon>Nonomuraea</taxon>
    </lineage>
</organism>
<evidence type="ECO:0000313" key="3">
    <source>
        <dbReference type="Proteomes" id="UP001500630"/>
    </source>
</evidence>
<evidence type="ECO:0000313" key="2">
    <source>
        <dbReference type="EMBL" id="GAA3584961.1"/>
    </source>
</evidence>
<feature type="transmembrane region" description="Helical" evidence="1">
    <location>
        <begin position="237"/>
        <end position="253"/>
    </location>
</feature>
<feature type="transmembrane region" description="Helical" evidence="1">
    <location>
        <begin position="360"/>
        <end position="381"/>
    </location>
</feature>
<feature type="transmembrane region" description="Helical" evidence="1">
    <location>
        <begin position="387"/>
        <end position="403"/>
    </location>
</feature>
<dbReference type="EMBL" id="BAABDQ010000021">
    <property type="protein sequence ID" value="GAA3584961.1"/>
    <property type="molecule type" value="Genomic_DNA"/>
</dbReference>
<evidence type="ECO:0000256" key="1">
    <source>
        <dbReference type="SAM" id="Phobius"/>
    </source>
</evidence>
<gene>
    <name evidence="2" type="ORF">GCM10022419_078610</name>
</gene>
<feature type="transmembrane region" description="Helical" evidence="1">
    <location>
        <begin position="424"/>
        <end position="445"/>
    </location>
</feature>
<feature type="transmembrane region" description="Helical" evidence="1">
    <location>
        <begin position="451"/>
        <end position="474"/>
    </location>
</feature>
<dbReference type="Gene3D" id="1.25.40.10">
    <property type="entry name" value="Tetratricopeptide repeat domain"/>
    <property type="match status" value="1"/>
</dbReference>